<dbReference type="STRING" id="888741.HMPREF9098_1540"/>
<dbReference type="EMBL" id="AEWV01000024">
    <property type="protein sequence ID" value="EGC17027.1"/>
    <property type="molecule type" value="Genomic_DNA"/>
</dbReference>
<evidence type="ECO:0000259" key="1">
    <source>
        <dbReference type="PROSITE" id="PS51186"/>
    </source>
</evidence>
<reference evidence="2 3" key="1">
    <citation type="submission" date="2011-01" db="EMBL/GenBank/DDBJ databases">
        <authorList>
            <person name="Muzny D."/>
            <person name="Qin X."/>
            <person name="Deng J."/>
            <person name="Jiang H."/>
            <person name="Liu Y."/>
            <person name="Qu J."/>
            <person name="Song X.-Z."/>
            <person name="Zhang L."/>
            <person name="Thornton R."/>
            <person name="Coyle M."/>
            <person name="Francisco L."/>
            <person name="Jackson L."/>
            <person name="Javaid M."/>
            <person name="Korchina V."/>
            <person name="Kovar C."/>
            <person name="Mata R."/>
            <person name="Mathew T."/>
            <person name="Ngo R."/>
            <person name="Nguyen L."/>
            <person name="Nguyen N."/>
            <person name="Okwuonu G."/>
            <person name="Ongeri F."/>
            <person name="Pham C."/>
            <person name="Simmons D."/>
            <person name="Wilczek-Boney K."/>
            <person name="Hale W."/>
            <person name="Jakkamsetti A."/>
            <person name="Pham P."/>
            <person name="Ruth R."/>
            <person name="San Lucas F."/>
            <person name="Warren J."/>
            <person name="Zhang J."/>
            <person name="Zhao Z."/>
            <person name="Zhou C."/>
            <person name="Zhu D."/>
            <person name="Lee S."/>
            <person name="Bess C."/>
            <person name="Blankenburg K."/>
            <person name="Forbes L."/>
            <person name="Fu Q."/>
            <person name="Gubbala S."/>
            <person name="Hirani K."/>
            <person name="Jayaseelan J.C."/>
            <person name="Lara F."/>
            <person name="Munidasa M."/>
            <person name="Palculict T."/>
            <person name="Patil S."/>
            <person name="Pu L.-L."/>
            <person name="Saada N."/>
            <person name="Tang L."/>
            <person name="Weissenberger G."/>
            <person name="Zhu Y."/>
            <person name="Hemphill L."/>
            <person name="Shang Y."/>
            <person name="Youmans B."/>
            <person name="Ayvaz T."/>
            <person name="Ross M."/>
            <person name="Santibanez J."/>
            <person name="Aqrawi P."/>
            <person name="Gross S."/>
            <person name="Joshi V."/>
            <person name="Fowler G."/>
            <person name="Nazareth L."/>
            <person name="Reid J."/>
            <person name="Worley K."/>
            <person name="Petrosino J."/>
            <person name="Highlander S."/>
            <person name="Gibbs R."/>
        </authorList>
    </citation>
    <scope>NUCLEOTIDE SEQUENCE [LARGE SCALE GENOMIC DNA]</scope>
    <source>
        <strain evidence="2 3">ATCC 33394</strain>
    </source>
</reference>
<proteinExistence type="predicted"/>
<accession>F0F0A6</accession>
<evidence type="ECO:0000313" key="3">
    <source>
        <dbReference type="Proteomes" id="UP000004088"/>
    </source>
</evidence>
<sequence length="210" mass="23385">MQKPTPLPTHVLPTVDFLQAVNLLPTVVLSANQVRLEPLTLQHEAGLRQAVQDGELWKMLVTTAPAPEDVAHYIQAAANTRMAFAVIDETTGDVVGTTAFYQPDAAIRRVFIGYTWYRQSAWRTRINTACKYLLLAHAFETLGCRVVNWETDALNTRSQAALERLGAKKDGVLRCHKIRKDGTVRDTVVYSMLREEWAGVKAALAQKLGL</sequence>
<protein>
    <submittedName>
        <fullName evidence="2">Acetyltransferase, GNAT family</fullName>
    </submittedName>
</protein>
<dbReference type="AlphaFoldDB" id="F0F0A6"/>
<dbReference type="Proteomes" id="UP000004088">
    <property type="component" value="Unassembled WGS sequence"/>
</dbReference>
<dbReference type="InterPro" id="IPR000182">
    <property type="entry name" value="GNAT_dom"/>
</dbReference>
<keyword evidence="2" id="KW-0808">Transferase</keyword>
<dbReference type="RefSeq" id="WP_003783254.1">
    <property type="nucleotide sequence ID" value="NZ_GL870929.1"/>
</dbReference>
<keyword evidence="3" id="KW-1185">Reference proteome</keyword>
<dbReference type="GO" id="GO:0016747">
    <property type="term" value="F:acyltransferase activity, transferring groups other than amino-acyl groups"/>
    <property type="evidence" value="ECO:0007669"/>
    <property type="project" value="InterPro"/>
</dbReference>
<dbReference type="InterPro" id="IPR016181">
    <property type="entry name" value="Acyl_CoA_acyltransferase"/>
</dbReference>
<dbReference type="PANTHER" id="PTHR43610:SF1">
    <property type="entry name" value="N-ACETYLTRANSFERASE DOMAIN-CONTAINING PROTEIN"/>
    <property type="match status" value="1"/>
</dbReference>
<dbReference type="Pfam" id="PF13302">
    <property type="entry name" value="Acetyltransf_3"/>
    <property type="match status" value="1"/>
</dbReference>
<comment type="caution">
    <text evidence="2">The sequence shown here is derived from an EMBL/GenBank/DDBJ whole genome shotgun (WGS) entry which is preliminary data.</text>
</comment>
<organism evidence="2 3">
    <name type="scientific">Kingella denitrificans ATCC 33394</name>
    <dbReference type="NCBI Taxonomy" id="888741"/>
    <lineage>
        <taxon>Bacteria</taxon>
        <taxon>Pseudomonadati</taxon>
        <taxon>Pseudomonadota</taxon>
        <taxon>Betaproteobacteria</taxon>
        <taxon>Neisseriales</taxon>
        <taxon>Neisseriaceae</taxon>
        <taxon>Kingella</taxon>
    </lineage>
</organism>
<dbReference type="HOGENOM" id="CLU_013985_1_0_4"/>
<evidence type="ECO:0000313" key="2">
    <source>
        <dbReference type="EMBL" id="EGC17027.1"/>
    </source>
</evidence>
<gene>
    <name evidence="2" type="ORF">HMPREF9098_1540</name>
</gene>
<dbReference type="SUPFAM" id="SSF55729">
    <property type="entry name" value="Acyl-CoA N-acyltransferases (Nat)"/>
    <property type="match status" value="1"/>
</dbReference>
<name>F0F0A6_9NEIS</name>
<feature type="domain" description="N-acetyltransferase" evidence="1">
    <location>
        <begin position="34"/>
        <end position="195"/>
    </location>
</feature>
<dbReference type="PROSITE" id="PS51186">
    <property type="entry name" value="GNAT"/>
    <property type="match status" value="1"/>
</dbReference>
<dbReference type="PANTHER" id="PTHR43610">
    <property type="entry name" value="BLL6696 PROTEIN"/>
    <property type="match status" value="1"/>
</dbReference>
<dbReference type="Gene3D" id="3.40.630.30">
    <property type="match status" value="1"/>
</dbReference>